<organism evidence="2 3">
    <name type="scientific">Halogeometricum luteum</name>
    <dbReference type="NCBI Taxonomy" id="2950537"/>
    <lineage>
        <taxon>Archaea</taxon>
        <taxon>Methanobacteriati</taxon>
        <taxon>Methanobacteriota</taxon>
        <taxon>Stenosarchaea group</taxon>
        <taxon>Halobacteria</taxon>
        <taxon>Halobacteriales</taxon>
        <taxon>Haloferacaceae</taxon>
        <taxon>Halogeometricum</taxon>
    </lineage>
</organism>
<gene>
    <name evidence="2" type="ORF">NDI79_07305</name>
</gene>
<dbReference type="InterPro" id="IPR006311">
    <property type="entry name" value="TAT_signal"/>
</dbReference>
<proteinExistence type="predicted"/>
<dbReference type="Proteomes" id="UP001254813">
    <property type="component" value="Unassembled WGS sequence"/>
</dbReference>
<protein>
    <submittedName>
        <fullName evidence="2">DUF6517 family protein</fullName>
    </submittedName>
</protein>
<dbReference type="InterPro" id="IPR045396">
    <property type="entry name" value="DUF6517"/>
</dbReference>
<evidence type="ECO:0000313" key="3">
    <source>
        <dbReference type="Proteomes" id="UP001254813"/>
    </source>
</evidence>
<name>A0ABU2FZL9_9EURY</name>
<accession>A0ABU2FZL9</accession>
<reference evidence="2 3" key="1">
    <citation type="submission" date="2022-06" db="EMBL/GenBank/DDBJ databases">
        <title>Halogeometricum sp. a new haloarchaeum isolate from saline soil.</title>
        <authorList>
            <person name="Strakova D."/>
            <person name="Galisteo C."/>
            <person name="Sanchez-Porro C."/>
            <person name="Ventosa A."/>
        </authorList>
    </citation>
    <scope>NUCLEOTIDE SEQUENCE [LARGE SCALE GENOMIC DNA]</scope>
    <source>
        <strain evidence="3">S3BR25-2</strain>
    </source>
</reference>
<comment type="caution">
    <text evidence="2">The sequence shown here is derived from an EMBL/GenBank/DDBJ whole genome shotgun (WGS) entry which is preliminary data.</text>
</comment>
<feature type="region of interest" description="Disordered" evidence="1">
    <location>
        <begin position="1"/>
        <end position="27"/>
    </location>
</feature>
<sequence length="285" mass="29883">MEGNTEPGTEANEANRQARDQAGTTHRRRAFLGLAAAAGTAALAGCSGASGTVSAARRPPTVPEGRLSEGGWEQVDDVTQDPAFEQDAGPVTVTASTRTLLYEDADLRAEIEEKTLGQASGQFATFFASRVTFDPDLTSLPAGAGRKELLGQVESQSRAQFEARLKEAGLAPVERVGTGTFEVASGASARLTEYEATYAFEGFGVDVGEEPITIEGGEIPVAGHLAAWIADESVLVAGGAYPAANFAREVTESPSAAIDLSVDIDLGLTPEAYREELFGLMRRVE</sequence>
<dbReference type="Pfam" id="PF20127">
    <property type="entry name" value="DUF6517"/>
    <property type="match status" value="1"/>
</dbReference>
<dbReference type="RefSeq" id="WP_310927828.1">
    <property type="nucleotide sequence ID" value="NZ_JAMQOQ010000002.1"/>
</dbReference>
<keyword evidence="3" id="KW-1185">Reference proteome</keyword>
<evidence type="ECO:0000256" key="1">
    <source>
        <dbReference type="SAM" id="MobiDB-lite"/>
    </source>
</evidence>
<feature type="region of interest" description="Disordered" evidence="1">
    <location>
        <begin position="47"/>
        <end position="73"/>
    </location>
</feature>
<dbReference type="PROSITE" id="PS51318">
    <property type="entry name" value="TAT"/>
    <property type="match status" value="1"/>
</dbReference>
<evidence type="ECO:0000313" key="2">
    <source>
        <dbReference type="EMBL" id="MDS0293975.1"/>
    </source>
</evidence>
<dbReference type="EMBL" id="JAMQOQ010000002">
    <property type="protein sequence ID" value="MDS0293975.1"/>
    <property type="molecule type" value="Genomic_DNA"/>
</dbReference>